<evidence type="ECO:0000256" key="1">
    <source>
        <dbReference type="ARBA" id="ARBA00009902"/>
    </source>
</evidence>
<evidence type="ECO:0000256" key="5">
    <source>
        <dbReference type="RuleBase" id="RU362110"/>
    </source>
</evidence>
<dbReference type="Pfam" id="PF00251">
    <property type="entry name" value="Glyco_hydro_32N"/>
    <property type="match status" value="1"/>
</dbReference>
<evidence type="ECO:0000256" key="3">
    <source>
        <dbReference type="ARBA" id="ARBA00022801"/>
    </source>
</evidence>
<evidence type="ECO:0000259" key="7">
    <source>
        <dbReference type="Pfam" id="PF08244"/>
    </source>
</evidence>
<sequence length="471" mass="51820">YSQLTSSTSDPCGLLHYDGEYHLFHQDEGRWAHAVSTDLVHWTDEPVALVPGTTGPDRDGCWSGVLVDDGGVPTLVYSGRHGEHELPCVARGSADLRYWTKDPANPVIAAPPEGIDITAFRDHCVWREGQLWRQLVGSGIRGAGGTAFLYESDDLRSWRYVGPLLTGDASQNRGELDWTGTMWECVDLFRLGEGEEASSTDVLVFSAWDEGTTHHPLYWTGRYEGDTFTPTGLHRLDYGGRYFYAPQSTGDEHGRRLMFGWLQEGRTDEANARAGWCGVMSLPRVVTLATDGGLHQAPVPELTELRRERVEVATGRLADSYTRLPAVRGDQLDIETTLRLAPGATARLVLRETPDGAERTVVEVSRSHDGASGTLRLHRDTSSLDPTVDTEPRYGEVPLGSDGRVDLRVLVDHSALEIFANGRALTVRIYPTRPDEAVGVGVGADGDVALERFDVWQMASVFSDGPRPLWP</sequence>
<dbReference type="SMART" id="SM00640">
    <property type="entry name" value="Glyco_32"/>
    <property type="match status" value="1"/>
</dbReference>
<dbReference type="InterPro" id="IPR001362">
    <property type="entry name" value="Glyco_hydro_32"/>
</dbReference>
<dbReference type="AlphaFoldDB" id="A0A2N8TB26"/>
<dbReference type="InterPro" id="IPR023296">
    <property type="entry name" value="Glyco_hydro_beta-prop_sf"/>
</dbReference>
<dbReference type="PANTHER" id="PTHR43101:SF1">
    <property type="entry name" value="BETA-FRUCTOSIDASE"/>
    <property type="match status" value="1"/>
</dbReference>
<evidence type="ECO:0000256" key="2">
    <source>
        <dbReference type="ARBA" id="ARBA00012758"/>
    </source>
</evidence>
<dbReference type="SUPFAM" id="SSF49899">
    <property type="entry name" value="Concanavalin A-like lectins/glucanases"/>
    <property type="match status" value="1"/>
</dbReference>
<dbReference type="GO" id="GO:0004564">
    <property type="term" value="F:beta-fructofuranosidase activity"/>
    <property type="evidence" value="ECO:0007669"/>
    <property type="project" value="UniProtKB-EC"/>
</dbReference>
<dbReference type="RefSeq" id="WP_102914206.1">
    <property type="nucleotide sequence ID" value="NZ_POUC01000819.1"/>
</dbReference>
<reference evidence="8 9" key="1">
    <citation type="submission" date="2018-01" db="EMBL/GenBank/DDBJ databases">
        <title>Draft genome sequence of Streptomyces sp. 13K301.</title>
        <authorList>
            <person name="Sahin N."/>
            <person name="Saygin H."/>
            <person name="Ay H."/>
        </authorList>
    </citation>
    <scope>NUCLEOTIDE SEQUENCE [LARGE SCALE GENOMIC DNA]</scope>
    <source>
        <strain evidence="8 9">13K301</strain>
    </source>
</reference>
<evidence type="ECO:0000313" key="9">
    <source>
        <dbReference type="Proteomes" id="UP000235943"/>
    </source>
</evidence>
<dbReference type="Gene3D" id="2.60.120.560">
    <property type="entry name" value="Exo-inulinase, domain 1"/>
    <property type="match status" value="1"/>
</dbReference>
<feature type="non-terminal residue" evidence="8">
    <location>
        <position position="1"/>
    </location>
</feature>
<comment type="similarity">
    <text evidence="1 5">Belongs to the glycosyl hydrolase 32 family.</text>
</comment>
<dbReference type="Pfam" id="PF08244">
    <property type="entry name" value="Glyco_hydro_32C"/>
    <property type="match status" value="1"/>
</dbReference>
<organism evidence="8 9">
    <name type="scientific">Streptomyces cahuitamycinicus</name>
    <dbReference type="NCBI Taxonomy" id="2070367"/>
    <lineage>
        <taxon>Bacteria</taxon>
        <taxon>Bacillati</taxon>
        <taxon>Actinomycetota</taxon>
        <taxon>Actinomycetes</taxon>
        <taxon>Kitasatosporales</taxon>
        <taxon>Streptomycetaceae</taxon>
        <taxon>Streptomyces</taxon>
    </lineage>
</organism>
<dbReference type="OrthoDB" id="9776657at2"/>
<feature type="domain" description="Glycosyl hydrolase family 32 N-terminal" evidence="6">
    <location>
        <begin position="9"/>
        <end position="298"/>
    </location>
</feature>
<keyword evidence="4 5" id="KW-0326">Glycosidase</keyword>
<dbReference type="SUPFAM" id="SSF75005">
    <property type="entry name" value="Arabinanase/levansucrase/invertase"/>
    <property type="match status" value="1"/>
</dbReference>
<accession>A0A2N8TB26</accession>
<dbReference type="EC" id="3.2.1.26" evidence="2"/>
<dbReference type="InterPro" id="IPR013148">
    <property type="entry name" value="Glyco_hydro_32_N"/>
</dbReference>
<evidence type="ECO:0000259" key="6">
    <source>
        <dbReference type="Pfam" id="PF00251"/>
    </source>
</evidence>
<dbReference type="InterPro" id="IPR013189">
    <property type="entry name" value="Glyco_hydro_32_C"/>
</dbReference>
<dbReference type="EMBL" id="POUC01000819">
    <property type="protein sequence ID" value="PNG16226.1"/>
    <property type="molecule type" value="Genomic_DNA"/>
</dbReference>
<dbReference type="CDD" id="cd08996">
    <property type="entry name" value="GH32_FFase"/>
    <property type="match status" value="1"/>
</dbReference>
<proteinExistence type="inferred from homology"/>
<keyword evidence="9" id="KW-1185">Reference proteome</keyword>
<keyword evidence="3 5" id="KW-0378">Hydrolase</keyword>
<gene>
    <name evidence="8" type="ORF">C1J00_43145</name>
</gene>
<protein>
    <recommendedName>
        <fullName evidence="2">beta-fructofuranosidase</fullName>
        <ecNumber evidence="2">3.2.1.26</ecNumber>
    </recommendedName>
</protein>
<evidence type="ECO:0000256" key="4">
    <source>
        <dbReference type="ARBA" id="ARBA00023295"/>
    </source>
</evidence>
<dbReference type="GO" id="GO:0005975">
    <property type="term" value="P:carbohydrate metabolic process"/>
    <property type="evidence" value="ECO:0007669"/>
    <property type="project" value="InterPro"/>
</dbReference>
<dbReference type="PANTHER" id="PTHR43101">
    <property type="entry name" value="BETA-FRUCTOSIDASE"/>
    <property type="match status" value="1"/>
</dbReference>
<feature type="domain" description="Glycosyl hydrolase family 32 C-terminal" evidence="7">
    <location>
        <begin position="302"/>
        <end position="457"/>
    </location>
</feature>
<dbReference type="Gene3D" id="2.115.10.20">
    <property type="entry name" value="Glycosyl hydrolase domain, family 43"/>
    <property type="match status" value="1"/>
</dbReference>
<dbReference type="InterPro" id="IPR051214">
    <property type="entry name" value="GH32_Enzymes"/>
</dbReference>
<dbReference type="InterPro" id="IPR013320">
    <property type="entry name" value="ConA-like_dom_sf"/>
</dbReference>
<comment type="caution">
    <text evidence="8">The sequence shown here is derived from an EMBL/GenBank/DDBJ whole genome shotgun (WGS) entry which is preliminary data.</text>
</comment>
<evidence type="ECO:0000313" key="8">
    <source>
        <dbReference type="EMBL" id="PNG16226.1"/>
    </source>
</evidence>
<dbReference type="Proteomes" id="UP000235943">
    <property type="component" value="Unassembled WGS sequence"/>
</dbReference>
<name>A0A2N8TB26_9ACTN</name>